<gene>
    <name evidence="2" type="ORF">SAMN06264855_10162</name>
</gene>
<keyword evidence="3" id="KW-1185">Reference proteome</keyword>
<reference evidence="2 3" key="1">
    <citation type="submission" date="2017-06" db="EMBL/GenBank/DDBJ databases">
        <authorList>
            <person name="Kim H.J."/>
            <person name="Triplett B.A."/>
        </authorList>
    </citation>
    <scope>NUCLEOTIDE SEQUENCE [LARGE SCALE GENOMIC DNA]</scope>
    <source>
        <strain evidence="2 3">DSM 8800</strain>
    </source>
</reference>
<feature type="region of interest" description="Disordered" evidence="1">
    <location>
        <begin position="1"/>
        <end position="24"/>
    </location>
</feature>
<dbReference type="InterPro" id="IPR043899">
    <property type="entry name" value="DUF5789"/>
</dbReference>
<dbReference type="Proteomes" id="UP000198397">
    <property type="component" value="Unassembled WGS sequence"/>
</dbReference>
<name>A0A238UNN7_HALVU</name>
<dbReference type="AlphaFoldDB" id="A0A238UNN7"/>
<dbReference type="OrthoDB" id="227978at2157"/>
<feature type="compositionally biased region" description="Basic and acidic residues" evidence="1">
    <location>
        <begin position="1"/>
        <end position="12"/>
    </location>
</feature>
<organism evidence="2 3">
    <name type="scientific">Halorubrum vacuolatum</name>
    <name type="common">Natronobacterium vacuolatum</name>
    <dbReference type="NCBI Taxonomy" id="63740"/>
    <lineage>
        <taxon>Archaea</taxon>
        <taxon>Methanobacteriati</taxon>
        <taxon>Methanobacteriota</taxon>
        <taxon>Stenosarchaea group</taxon>
        <taxon>Halobacteria</taxon>
        <taxon>Halobacteriales</taxon>
        <taxon>Haloferacaceae</taxon>
        <taxon>Halorubrum</taxon>
    </lineage>
</organism>
<protein>
    <recommendedName>
        <fullName evidence="4">DUF2795 domain-containing protein</fullName>
    </recommendedName>
</protein>
<sequence length="85" mass="9332">MTEEIKLSRLETELETPSYPADREDLSRTYAGTTVLYADGEEDLGELIDRVPQSTFEDPEDLFLAVQNALPIEAVGEPGQSDGDA</sequence>
<evidence type="ECO:0000313" key="3">
    <source>
        <dbReference type="Proteomes" id="UP000198397"/>
    </source>
</evidence>
<dbReference type="EMBL" id="FZNQ01000001">
    <property type="protein sequence ID" value="SNR23113.1"/>
    <property type="molecule type" value="Genomic_DNA"/>
</dbReference>
<proteinExistence type="predicted"/>
<evidence type="ECO:0000256" key="1">
    <source>
        <dbReference type="SAM" id="MobiDB-lite"/>
    </source>
</evidence>
<accession>A0A238UNN7</accession>
<dbReference type="RefSeq" id="WP_089383057.1">
    <property type="nucleotide sequence ID" value="NZ_FZNQ01000001.1"/>
</dbReference>
<dbReference type="Pfam" id="PF19102">
    <property type="entry name" value="DUF5789"/>
    <property type="match status" value="1"/>
</dbReference>
<evidence type="ECO:0008006" key="4">
    <source>
        <dbReference type="Google" id="ProtNLM"/>
    </source>
</evidence>
<evidence type="ECO:0000313" key="2">
    <source>
        <dbReference type="EMBL" id="SNR23113.1"/>
    </source>
</evidence>